<proteinExistence type="predicted"/>
<keyword evidence="2" id="KW-1185">Reference proteome</keyword>
<dbReference type="RefSeq" id="WP_379188434.1">
    <property type="nucleotide sequence ID" value="NZ_JBHSOW010000042.1"/>
</dbReference>
<evidence type="ECO:0000313" key="2">
    <source>
        <dbReference type="Proteomes" id="UP001596047"/>
    </source>
</evidence>
<comment type="caution">
    <text evidence="1">The sequence shown here is derived from an EMBL/GenBank/DDBJ whole genome shotgun (WGS) entry which is preliminary data.</text>
</comment>
<dbReference type="EMBL" id="JBHSOW010000042">
    <property type="protein sequence ID" value="MFC5649891.1"/>
    <property type="molecule type" value="Genomic_DNA"/>
</dbReference>
<dbReference type="Proteomes" id="UP001596047">
    <property type="component" value="Unassembled WGS sequence"/>
</dbReference>
<protein>
    <submittedName>
        <fullName evidence="1">Uncharacterized protein</fullName>
    </submittedName>
</protein>
<evidence type="ECO:0000313" key="1">
    <source>
        <dbReference type="EMBL" id="MFC5649891.1"/>
    </source>
</evidence>
<organism evidence="1 2">
    <name type="scientific">Paenibacillus solisilvae</name>
    <dbReference type="NCBI Taxonomy" id="2486751"/>
    <lineage>
        <taxon>Bacteria</taxon>
        <taxon>Bacillati</taxon>
        <taxon>Bacillota</taxon>
        <taxon>Bacilli</taxon>
        <taxon>Bacillales</taxon>
        <taxon>Paenibacillaceae</taxon>
        <taxon>Paenibacillus</taxon>
    </lineage>
</organism>
<reference evidence="2" key="1">
    <citation type="journal article" date="2019" name="Int. J. Syst. Evol. Microbiol.">
        <title>The Global Catalogue of Microorganisms (GCM) 10K type strain sequencing project: providing services to taxonomists for standard genome sequencing and annotation.</title>
        <authorList>
            <consortium name="The Broad Institute Genomics Platform"/>
            <consortium name="The Broad Institute Genome Sequencing Center for Infectious Disease"/>
            <person name="Wu L."/>
            <person name="Ma J."/>
        </authorList>
    </citation>
    <scope>NUCLEOTIDE SEQUENCE [LARGE SCALE GENOMIC DNA]</scope>
    <source>
        <strain evidence="2">CGMCC 1.3240</strain>
    </source>
</reference>
<name>A0ABW0W0G2_9BACL</name>
<gene>
    <name evidence="1" type="ORF">ACFPYJ_12320</name>
</gene>
<sequence>MDKAIKVKVTMGKRVKEMKVKAATKPAAMVNNVKARIKSSPQQTIPS</sequence>
<accession>A0ABW0W0G2</accession>